<name>A0A158T0L8_HAEIF</name>
<proteinExistence type="predicted"/>
<dbReference type="Proteomes" id="UP000050700">
    <property type="component" value="Unassembled WGS sequence"/>
</dbReference>
<gene>
    <name evidence="1" type="ORF">NTHI1209_00077</name>
</gene>
<protein>
    <submittedName>
        <fullName evidence="1">Uncharacterized protein</fullName>
    </submittedName>
</protein>
<sequence length="52" mass="6195">MLIVDISNCRVGFSPPSNNREIFWWAEAHSTLSTHNSMRTSFYFRSNHYDDR</sequence>
<dbReference type="PATRIC" id="fig|727.582.peg.64"/>
<reference evidence="1 2" key="1">
    <citation type="submission" date="2014-05" db="EMBL/GenBank/DDBJ databases">
        <title>Methylome analysis of the phasevarions of Haemophilus influenzae.</title>
        <authorList>
            <person name="Atack J.M."/>
            <person name="Fox K.L."/>
            <person name="Power P.M."/>
            <person name="Clark T."/>
            <person name="Jurcisek J."/>
            <person name="Korlach J."/>
            <person name="Bakaletz L.O."/>
            <person name="Jennings M.P."/>
        </authorList>
    </citation>
    <scope>NUCLEOTIDE SEQUENCE [LARGE SCALE GENOMIC DNA]</scope>
    <source>
        <strain evidence="1 2">1209</strain>
    </source>
</reference>
<accession>A0A158T0L8</accession>
<dbReference type="AlphaFoldDB" id="A0A158T0L8"/>
<evidence type="ECO:0000313" key="1">
    <source>
        <dbReference type="EMBL" id="KIS36662.1"/>
    </source>
</evidence>
<dbReference type="EMBL" id="JMQP01000001">
    <property type="protein sequence ID" value="KIS36662.1"/>
    <property type="molecule type" value="Genomic_DNA"/>
</dbReference>
<organism evidence="1 2">
    <name type="scientific">Haemophilus influenzae</name>
    <dbReference type="NCBI Taxonomy" id="727"/>
    <lineage>
        <taxon>Bacteria</taxon>
        <taxon>Pseudomonadati</taxon>
        <taxon>Pseudomonadota</taxon>
        <taxon>Gammaproteobacteria</taxon>
        <taxon>Pasteurellales</taxon>
        <taxon>Pasteurellaceae</taxon>
        <taxon>Haemophilus</taxon>
    </lineage>
</organism>
<comment type="caution">
    <text evidence="1">The sequence shown here is derived from an EMBL/GenBank/DDBJ whole genome shotgun (WGS) entry which is preliminary data.</text>
</comment>
<evidence type="ECO:0000313" key="2">
    <source>
        <dbReference type="Proteomes" id="UP000050700"/>
    </source>
</evidence>